<keyword evidence="4 11" id="KW-0548">Nucleotidyltransferase</keyword>
<organism evidence="11 12">
    <name type="scientific">Selenomonas artemidis F0399</name>
    <dbReference type="NCBI Taxonomy" id="749551"/>
    <lineage>
        <taxon>Bacteria</taxon>
        <taxon>Bacillati</taxon>
        <taxon>Bacillota</taxon>
        <taxon>Negativicutes</taxon>
        <taxon>Selenomonadales</taxon>
        <taxon>Selenomonadaceae</taxon>
        <taxon>Selenomonas</taxon>
    </lineage>
</organism>
<evidence type="ECO:0000313" key="11">
    <source>
        <dbReference type="EMBL" id="EFW29234.1"/>
    </source>
</evidence>
<dbReference type="GO" id="GO:0003887">
    <property type="term" value="F:DNA-directed DNA polymerase activity"/>
    <property type="evidence" value="ECO:0007669"/>
    <property type="project" value="UniProtKB-KW"/>
</dbReference>
<accession>E7N3P9</accession>
<dbReference type="Pfam" id="PF21694">
    <property type="entry name" value="DNA_pol3_delta_C"/>
    <property type="match status" value="1"/>
</dbReference>
<comment type="caution">
    <text evidence="11">The sequence shown here is derived from an EMBL/GenBank/DDBJ whole genome shotgun (WGS) entry which is preliminary data.</text>
</comment>
<keyword evidence="6" id="KW-0239">DNA-directed DNA polymerase</keyword>
<keyword evidence="12" id="KW-1185">Reference proteome</keyword>
<evidence type="ECO:0000256" key="1">
    <source>
        <dbReference type="ARBA" id="ARBA00012417"/>
    </source>
</evidence>
<dbReference type="Pfam" id="PF06144">
    <property type="entry name" value="DNA_pol3_delta"/>
    <property type="match status" value="1"/>
</dbReference>
<dbReference type="InterPro" id="IPR005790">
    <property type="entry name" value="DNA_polIII_delta"/>
</dbReference>
<dbReference type="InterPro" id="IPR008921">
    <property type="entry name" value="DNA_pol3_clamp-load_cplx_C"/>
</dbReference>
<evidence type="ECO:0000256" key="2">
    <source>
        <dbReference type="ARBA" id="ARBA00017703"/>
    </source>
</evidence>
<dbReference type="InterPro" id="IPR010372">
    <property type="entry name" value="DNA_pol3_delta_N"/>
</dbReference>
<evidence type="ECO:0000313" key="12">
    <source>
        <dbReference type="Proteomes" id="UP000004633"/>
    </source>
</evidence>
<reference evidence="11 12" key="1">
    <citation type="submission" date="2010-08" db="EMBL/GenBank/DDBJ databases">
        <authorList>
            <person name="Weinstock G."/>
            <person name="Sodergren E."/>
            <person name="Clifton S."/>
            <person name="Fulton L."/>
            <person name="Fulton B."/>
            <person name="Courtney L."/>
            <person name="Fronick C."/>
            <person name="Harrison M."/>
            <person name="Strong C."/>
            <person name="Farmer C."/>
            <person name="Delahaunty K."/>
            <person name="Markovic C."/>
            <person name="Hall O."/>
            <person name="Minx P."/>
            <person name="Tomlinson C."/>
            <person name="Mitreva M."/>
            <person name="Hou S."/>
            <person name="Chen J."/>
            <person name="Wollam A."/>
            <person name="Pepin K.H."/>
            <person name="Johnson M."/>
            <person name="Bhonagiri V."/>
            <person name="Zhang X."/>
            <person name="Suruliraj S."/>
            <person name="Warren W."/>
            <person name="Chinwalla A."/>
            <person name="Mardis E.R."/>
            <person name="Wilson R.K."/>
        </authorList>
    </citation>
    <scope>NUCLEOTIDE SEQUENCE [LARGE SCALE GENOMIC DNA]</scope>
    <source>
        <strain evidence="11 12">F0399</strain>
    </source>
</reference>
<evidence type="ECO:0000256" key="8">
    <source>
        <dbReference type="ARBA" id="ARBA00049244"/>
    </source>
</evidence>
<keyword evidence="5" id="KW-0235">DNA replication</keyword>
<dbReference type="HOGENOM" id="CLU_044694_2_1_9"/>
<dbReference type="SUPFAM" id="SSF48019">
    <property type="entry name" value="post-AAA+ oligomerization domain-like"/>
    <property type="match status" value="1"/>
</dbReference>
<sequence>MNYADFMASLARGELPHVFLLAGEEPYYIVRAEEAILRRLLPDESERADALVRYEEMPPMPALAESLETIPFFTEKNVVLVHGASLFGGGKKKEAAEAPDAPAQKDTNADALCELLADLPLSTYAVFTLHAKPDKRKKIYKAVEKSGRILESEALRPWTIEPWLNARLREMGRAMHPRARAFFLNITGMMQTISLEFLDRQLEKLALYTDEKTFTEDDLRAAFSEMPEVSVFALMDAVNARDCARALTLLARCMADGVHFTVLLALLTRNTRQLWQAKRLLGRGTPLRGLGAAMKLNPFIGEKLGRSAQGFRESTLKSVMLVLADADYLMKTGQAGEELLEDAVIRLCKS</sequence>
<feature type="domain" description="DNA polymerase III delta N-terminal" evidence="9">
    <location>
        <begin position="20"/>
        <end position="151"/>
    </location>
</feature>
<dbReference type="AlphaFoldDB" id="E7N3P9"/>
<dbReference type="PANTHER" id="PTHR34388:SF1">
    <property type="entry name" value="DNA POLYMERASE III SUBUNIT DELTA"/>
    <property type="match status" value="1"/>
</dbReference>
<evidence type="ECO:0000256" key="6">
    <source>
        <dbReference type="ARBA" id="ARBA00022932"/>
    </source>
</evidence>
<dbReference type="Gene3D" id="1.20.272.10">
    <property type="match status" value="1"/>
</dbReference>
<evidence type="ECO:0000259" key="9">
    <source>
        <dbReference type="Pfam" id="PF06144"/>
    </source>
</evidence>
<feature type="domain" description="DNA polymerase III delta subunit-like C-terminal" evidence="10">
    <location>
        <begin position="230"/>
        <end position="341"/>
    </location>
</feature>
<gene>
    <name evidence="11" type="primary">holA</name>
    <name evidence="11" type="ORF">HMPREF9555_01639</name>
</gene>
<protein>
    <recommendedName>
        <fullName evidence="2">DNA polymerase III subunit delta</fullName>
        <ecNumber evidence="1">2.7.7.7</ecNumber>
    </recommendedName>
</protein>
<evidence type="ECO:0000259" key="10">
    <source>
        <dbReference type="Pfam" id="PF21694"/>
    </source>
</evidence>
<comment type="similarity">
    <text evidence="7">Belongs to the DNA polymerase HolA subunit family.</text>
</comment>
<evidence type="ECO:0000256" key="7">
    <source>
        <dbReference type="ARBA" id="ARBA00034754"/>
    </source>
</evidence>
<evidence type="ECO:0000256" key="4">
    <source>
        <dbReference type="ARBA" id="ARBA00022695"/>
    </source>
</evidence>
<dbReference type="GO" id="GO:0009360">
    <property type="term" value="C:DNA polymerase III complex"/>
    <property type="evidence" value="ECO:0007669"/>
    <property type="project" value="InterPro"/>
</dbReference>
<evidence type="ECO:0000256" key="3">
    <source>
        <dbReference type="ARBA" id="ARBA00022679"/>
    </source>
</evidence>
<dbReference type="PANTHER" id="PTHR34388">
    <property type="entry name" value="DNA POLYMERASE III SUBUNIT DELTA"/>
    <property type="match status" value="1"/>
</dbReference>
<dbReference type="GO" id="GO:0003677">
    <property type="term" value="F:DNA binding"/>
    <property type="evidence" value="ECO:0007669"/>
    <property type="project" value="InterPro"/>
</dbReference>
<dbReference type="InterPro" id="IPR027417">
    <property type="entry name" value="P-loop_NTPase"/>
</dbReference>
<dbReference type="STRING" id="749551.HMPREF9555_01639"/>
<dbReference type="NCBIfam" id="TIGR01128">
    <property type="entry name" value="holA"/>
    <property type="match status" value="1"/>
</dbReference>
<dbReference type="EC" id="2.7.7.7" evidence="1"/>
<dbReference type="SUPFAM" id="SSF52540">
    <property type="entry name" value="P-loop containing nucleoside triphosphate hydrolases"/>
    <property type="match status" value="1"/>
</dbReference>
<dbReference type="Gene3D" id="3.40.50.300">
    <property type="entry name" value="P-loop containing nucleotide triphosphate hydrolases"/>
    <property type="match status" value="1"/>
</dbReference>
<dbReference type="EMBL" id="AECV01000035">
    <property type="protein sequence ID" value="EFW29234.1"/>
    <property type="molecule type" value="Genomic_DNA"/>
</dbReference>
<dbReference type="RefSeq" id="WP_009350285.1">
    <property type="nucleotide sequence ID" value="NZ_GL638147.1"/>
</dbReference>
<comment type="catalytic activity">
    <reaction evidence="8">
        <text>DNA(n) + a 2'-deoxyribonucleoside 5'-triphosphate = DNA(n+1) + diphosphate</text>
        <dbReference type="Rhea" id="RHEA:22508"/>
        <dbReference type="Rhea" id="RHEA-COMP:17339"/>
        <dbReference type="Rhea" id="RHEA-COMP:17340"/>
        <dbReference type="ChEBI" id="CHEBI:33019"/>
        <dbReference type="ChEBI" id="CHEBI:61560"/>
        <dbReference type="ChEBI" id="CHEBI:173112"/>
        <dbReference type="EC" id="2.7.7.7"/>
    </reaction>
</comment>
<dbReference type="GO" id="GO:0006261">
    <property type="term" value="P:DNA-templated DNA replication"/>
    <property type="evidence" value="ECO:0007669"/>
    <property type="project" value="TreeGrafter"/>
</dbReference>
<evidence type="ECO:0000256" key="5">
    <source>
        <dbReference type="ARBA" id="ARBA00022705"/>
    </source>
</evidence>
<proteinExistence type="inferred from homology"/>
<dbReference type="Proteomes" id="UP000004633">
    <property type="component" value="Unassembled WGS sequence"/>
</dbReference>
<name>E7N3P9_9FIRM</name>
<dbReference type="InterPro" id="IPR048466">
    <property type="entry name" value="DNA_pol3_delta-like_C"/>
</dbReference>
<dbReference type="Gene3D" id="1.10.8.60">
    <property type="match status" value="1"/>
</dbReference>
<keyword evidence="3 11" id="KW-0808">Transferase</keyword>